<comment type="caution">
    <text evidence="1">The sequence shown here is derived from an EMBL/GenBank/DDBJ whole genome shotgun (WGS) entry which is preliminary data.</text>
</comment>
<evidence type="ECO:0000313" key="2">
    <source>
        <dbReference type="Proteomes" id="UP000075430"/>
    </source>
</evidence>
<dbReference type="InterPro" id="IPR045527">
    <property type="entry name" value="DUF6470"/>
</dbReference>
<accession>A0A150F4R8</accession>
<dbReference type="OrthoDB" id="2112831at2"/>
<keyword evidence="2" id="KW-1185">Reference proteome</keyword>
<dbReference type="Proteomes" id="UP000075430">
    <property type="component" value="Unassembled WGS sequence"/>
</dbReference>
<sequence length="189" mass="20920">MQMPRLIIDSVPAKIGITIQKEEIEMEQPPADLEIEQPPADLKIESTPAKLTIDQTRAWENLNLKSFEKFNAEAAQKGAEACSEFIAKTVREGKEMAAIEKKTGNVMARQAADVSPPDPFGEFSDFLPAQFLVDIDCIPSELTVDIEAHKPSIEAVAHKPIWNYTPGKVQIDMMQDPKVTISVDDGKTE</sequence>
<protein>
    <submittedName>
        <fullName evidence="1">Uncharacterized protein</fullName>
    </submittedName>
</protein>
<dbReference type="EMBL" id="LSBA01000023">
    <property type="protein sequence ID" value="KXZ17195.1"/>
    <property type="molecule type" value="Genomic_DNA"/>
</dbReference>
<dbReference type="RefSeq" id="WP_061522661.1">
    <property type="nucleotide sequence ID" value="NZ_JARLZY010000023.1"/>
</dbReference>
<evidence type="ECO:0000313" key="1">
    <source>
        <dbReference type="EMBL" id="KXZ17195.1"/>
    </source>
</evidence>
<organism evidence="1 2">
    <name type="scientific">Bacillus nakamurai</name>
    <dbReference type="NCBI Taxonomy" id="1793963"/>
    <lineage>
        <taxon>Bacteria</taxon>
        <taxon>Bacillati</taxon>
        <taxon>Bacillota</taxon>
        <taxon>Bacilli</taxon>
        <taxon>Bacillales</taxon>
        <taxon>Bacillaceae</taxon>
        <taxon>Bacillus</taxon>
    </lineage>
</organism>
<dbReference type="AlphaFoldDB" id="A0A150F4R8"/>
<dbReference type="STRING" id="1793963.AXI58_02060"/>
<dbReference type="Pfam" id="PF20074">
    <property type="entry name" value="DUF6470"/>
    <property type="match status" value="1"/>
</dbReference>
<reference evidence="2" key="1">
    <citation type="submission" date="2016-02" db="EMBL/GenBank/DDBJ databases">
        <authorList>
            <person name="Dunlap C."/>
        </authorList>
    </citation>
    <scope>NUCLEOTIDE SEQUENCE [LARGE SCALE GENOMIC DNA]</scope>
    <source>
        <strain evidence="2">NRRL B-41092</strain>
    </source>
</reference>
<gene>
    <name evidence="1" type="ORF">AXI58_02060</name>
</gene>
<name>A0A150F4R8_9BACI</name>
<proteinExistence type="predicted"/>